<keyword evidence="4 8" id="KW-0547">Nucleotide-binding</keyword>
<dbReference type="RefSeq" id="WP_138405246.1">
    <property type="nucleotide sequence ID" value="NZ_VBSP01000045.1"/>
</dbReference>
<dbReference type="Gene3D" id="3.30.420.40">
    <property type="match status" value="2"/>
</dbReference>
<keyword evidence="7 8" id="KW-0119">Carbohydrate metabolism</keyword>
<dbReference type="OrthoDB" id="9805576at2"/>
<dbReference type="HAMAP" id="MF_02220">
    <property type="entry name" value="XylB"/>
    <property type="match status" value="1"/>
</dbReference>
<feature type="active site" description="Proton acceptor" evidence="8">
    <location>
        <position position="239"/>
    </location>
</feature>
<dbReference type="PROSITE" id="PS00445">
    <property type="entry name" value="FGGY_KINASES_2"/>
    <property type="match status" value="1"/>
</dbReference>
<evidence type="ECO:0000256" key="2">
    <source>
        <dbReference type="ARBA" id="ARBA00022629"/>
    </source>
</evidence>
<evidence type="ECO:0000256" key="7">
    <source>
        <dbReference type="ARBA" id="ARBA00023277"/>
    </source>
</evidence>
<evidence type="ECO:0000256" key="10">
    <source>
        <dbReference type="RuleBase" id="RU364073"/>
    </source>
</evidence>
<proteinExistence type="inferred from homology"/>
<keyword evidence="5 8" id="KW-0418">Kinase</keyword>
<evidence type="ECO:0000259" key="11">
    <source>
        <dbReference type="Pfam" id="PF00370"/>
    </source>
</evidence>
<keyword evidence="2 8" id="KW-0859">Xylose metabolism</keyword>
<name>A0A5R9DU81_9LACT</name>
<dbReference type="AlphaFoldDB" id="A0A5R9DU81"/>
<accession>A0A5R9DU81</accession>
<dbReference type="InterPro" id="IPR018484">
    <property type="entry name" value="FGGY_N"/>
</dbReference>
<dbReference type="Pfam" id="PF02782">
    <property type="entry name" value="FGGY_C"/>
    <property type="match status" value="1"/>
</dbReference>
<comment type="caution">
    <text evidence="13">The sequence shown here is derived from an EMBL/GenBank/DDBJ whole genome shotgun (WGS) entry which is preliminary data.</text>
</comment>
<organism evidence="13 14">
    <name type="scientific">Ruoffia tabacinasalis</name>
    <dbReference type="NCBI Taxonomy" id="87458"/>
    <lineage>
        <taxon>Bacteria</taxon>
        <taxon>Bacillati</taxon>
        <taxon>Bacillota</taxon>
        <taxon>Bacilli</taxon>
        <taxon>Lactobacillales</taxon>
        <taxon>Aerococcaceae</taxon>
        <taxon>Ruoffia</taxon>
    </lineage>
</organism>
<dbReference type="PROSITE" id="PS00933">
    <property type="entry name" value="FGGY_KINASES_1"/>
    <property type="match status" value="1"/>
</dbReference>
<feature type="site" description="Important for activity" evidence="8">
    <location>
        <position position="8"/>
    </location>
</feature>
<evidence type="ECO:0000256" key="1">
    <source>
        <dbReference type="ARBA" id="ARBA00009156"/>
    </source>
</evidence>
<dbReference type="PANTHER" id="PTHR43095:SF5">
    <property type="entry name" value="XYLULOSE KINASE"/>
    <property type="match status" value="1"/>
</dbReference>
<feature type="binding site" evidence="8">
    <location>
        <begin position="81"/>
        <end position="82"/>
    </location>
    <ligand>
        <name>substrate</name>
    </ligand>
</feature>
<dbReference type="InterPro" id="IPR050406">
    <property type="entry name" value="FGGY_Carb_Kinase"/>
</dbReference>
<dbReference type="Pfam" id="PF00370">
    <property type="entry name" value="FGGY_N"/>
    <property type="match status" value="1"/>
</dbReference>
<dbReference type="Proteomes" id="UP000306420">
    <property type="component" value="Unassembled WGS sequence"/>
</dbReference>
<comment type="function">
    <text evidence="8">Catalyzes the phosphorylation of D-xylulose to D-xylulose 5-phosphate.</text>
</comment>
<dbReference type="SUPFAM" id="SSF53067">
    <property type="entry name" value="Actin-like ATPase domain"/>
    <property type="match status" value="2"/>
</dbReference>
<evidence type="ECO:0000256" key="6">
    <source>
        <dbReference type="ARBA" id="ARBA00022840"/>
    </source>
</evidence>
<dbReference type="EMBL" id="VBSP01000045">
    <property type="protein sequence ID" value="TLQ39865.1"/>
    <property type="molecule type" value="Genomic_DNA"/>
</dbReference>
<dbReference type="InterPro" id="IPR018485">
    <property type="entry name" value="FGGY_C"/>
</dbReference>
<evidence type="ECO:0000256" key="9">
    <source>
        <dbReference type="RuleBase" id="RU003733"/>
    </source>
</evidence>
<comment type="catalytic activity">
    <reaction evidence="8 10">
        <text>D-xylulose + ATP = D-xylulose 5-phosphate + ADP + H(+)</text>
        <dbReference type="Rhea" id="RHEA:10964"/>
        <dbReference type="ChEBI" id="CHEBI:15378"/>
        <dbReference type="ChEBI" id="CHEBI:17140"/>
        <dbReference type="ChEBI" id="CHEBI:30616"/>
        <dbReference type="ChEBI" id="CHEBI:57737"/>
        <dbReference type="ChEBI" id="CHEBI:456216"/>
        <dbReference type="EC" id="2.7.1.17"/>
    </reaction>
</comment>
<gene>
    <name evidence="8 10 13" type="primary">xylB</name>
    <name evidence="13" type="ORF">FEZ33_10000</name>
</gene>
<feature type="domain" description="Carbohydrate kinase FGGY C-terminal" evidence="12">
    <location>
        <begin position="255"/>
        <end position="442"/>
    </location>
</feature>
<dbReference type="CDD" id="cd07808">
    <property type="entry name" value="ASKHA_NBD_FGGY_EcXK-like"/>
    <property type="match status" value="1"/>
</dbReference>
<evidence type="ECO:0000259" key="12">
    <source>
        <dbReference type="Pfam" id="PF02782"/>
    </source>
</evidence>
<dbReference type="InterPro" id="IPR000577">
    <property type="entry name" value="Carb_kinase_FGGY"/>
</dbReference>
<keyword evidence="6 8" id="KW-0067">ATP-binding</keyword>
<reference evidence="13 14" key="1">
    <citation type="submission" date="2019-05" db="EMBL/GenBank/DDBJ databases">
        <title>The metagenome of a microbial culture collection derived from dairy environment covers the genomic content of the human microbiome.</title>
        <authorList>
            <person name="Roder T."/>
            <person name="Wuthrich D."/>
            <person name="Sattari Z."/>
            <person name="Von Ah U."/>
            <person name="Bar C."/>
            <person name="Ronchi F."/>
            <person name="Macpherson A.J."/>
            <person name="Ganal-Vonarburg S.C."/>
            <person name="Bruggmann R."/>
            <person name="Vergeres G."/>
        </authorList>
    </citation>
    <scope>NUCLEOTIDE SEQUENCE [LARGE SCALE GENOMIC DNA]</scope>
    <source>
        <strain evidence="13 14">FAM 24227</strain>
    </source>
</reference>
<dbReference type="NCBIfam" id="TIGR01312">
    <property type="entry name" value="XylB"/>
    <property type="match status" value="1"/>
</dbReference>
<dbReference type="InterPro" id="IPR006000">
    <property type="entry name" value="Xylulokinase"/>
</dbReference>
<dbReference type="GO" id="GO:0005998">
    <property type="term" value="P:xylulose catabolic process"/>
    <property type="evidence" value="ECO:0007669"/>
    <property type="project" value="UniProtKB-UniRule"/>
</dbReference>
<feature type="domain" description="Carbohydrate kinase FGGY N-terminal" evidence="11">
    <location>
        <begin position="3"/>
        <end position="246"/>
    </location>
</feature>
<protein>
    <recommendedName>
        <fullName evidence="8 10">Xylulose kinase</fullName>
        <shortName evidence="8 10">Xylulokinase</shortName>
        <ecNumber evidence="8 10">2.7.1.17</ecNumber>
    </recommendedName>
</protein>
<dbReference type="PIRSF" id="PIRSF000538">
    <property type="entry name" value="GlpK"/>
    <property type="match status" value="1"/>
</dbReference>
<evidence type="ECO:0000256" key="5">
    <source>
        <dbReference type="ARBA" id="ARBA00022777"/>
    </source>
</evidence>
<keyword evidence="3 8" id="KW-0808">Transferase</keyword>
<dbReference type="EC" id="2.7.1.17" evidence="8 10"/>
<evidence type="ECO:0000313" key="13">
    <source>
        <dbReference type="EMBL" id="TLQ39865.1"/>
    </source>
</evidence>
<dbReference type="GO" id="GO:0042732">
    <property type="term" value="P:D-xylose metabolic process"/>
    <property type="evidence" value="ECO:0007669"/>
    <property type="project" value="UniProtKB-KW"/>
</dbReference>
<dbReference type="GO" id="GO:0005524">
    <property type="term" value="F:ATP binding"/>
    <property type="evidence" value="ECO:0007669"/>
    <property type="project" value="UniProtKB-UniRule"/>
</dbReference>
<evidence type="ECO:0000256" key="3">
    <source>
        <dbReference type="ARBA" id="ARBA00022679"/>
    </source>
</evidence>
<dbReference type="GO" id="GO:0004856">
    <property type="term" value="F:D-xylulokinase activity"/>
    <property type="evidence" value="ECO:0007669"/>
    <property type="project" value="UniProtKB-UniRule"/>
</dbReference>
<dbReference type="InterPro" id="IPR018483">
    <property type="entry name" value="Carb_kinase_FGGY_CS"/>
</dbReference>
<dbReference type="InterPro" id="IPR043129">
    <property type="entry name" value="ATPase_NBD"/>
</dbReference>
<dbReference type="PANTHER" id="PTHR43095">
    <property type="entry name" value="SUGAR KINASE"/>
    <property type="match status" value="1"/>
</dbReference>
<evidence type="ECO:0000313" key="14">
    <source>
        <dbReference type="Proteomes" id="UP000306420"/>
    </source>
</evidence>
<comment type="similarity">
    <text evidence="1 8 9">Belongs to the FGGY kinase family.</text>
</comment>
<evidence type="ECO:0000256" key="8">
    <source>
        <dbReference type="HAMAP-Rule" id="MF_02220"/>
    </source>
</evidence>
<sequence>MSYVLGIDLGTGSLKGSLFDNSGLLIDTASSKYSIISQEKGFSEQNPKDWIKALNSVFEQLISKVEDMQEKLEAISFSGQMHSLVLIDKNKEVLRNAILWNDVRTTKQCNRIMDEYGEELLTITKNVALEGFTLPKILWIQENEPNVWEQVDKILLPKDYLGLYLTGNTYTDYSDAAGTLLLDIGEKKWSKAICDKFNVPLNFLPELKESTQYVGKIKDSIMKKFKLKKEIQIFAGGADNACGAIGAGIINDETAMVSIGTSGVFLSFEDETDKQYKGKLHYFNHAIQNRYYSMGVTLAAGYSLDWFKKTFAKDVNFDDLLTGTENVGPGSEGLFFTPYITGERSPYFDSEIRGSFIGIDANHTFNHFVKSVLEGITFSLKESQDILVNYADKTINSVVSIGGGSKSDVWLQIQADIFNANILTLEIDEGPGLGAAMLAAVGAGWYENFEEATEAFVKYNDVVHPIVENVELYEKIYHKYKEIYPSTKKIMHSL</sequence>
<evidence type="ECO:0000256" key="4">
    <source>
        <dbReference type="ARBA" id="ARBA00022741"/>
    </source>
</evidence>